<evidence type="ECO:0000313" key="2">
    <source>
        <dbReference type="EMBL" id="TQV90530.1"/>
    </source>
</evidence>
<comment type="caution">
    <text evidence="2">The sequence shown here is derived from an EMBL/GenBank/DDBJ whole genome shotgun (WGS) entry which is preliminary data.</text>
</comment>
<protein>
    <submittedName>
        <fullName evidence="2">Uncharacterized protein</fullName>
    </submittedName>
</protein>
<feature type="compositionally biased region" description="Basic and acidic residues" evidence="1">
    <location>
        <begin position="1"/>
        <end position="10"/>
    </location>
</feature>
<feature type="compositionally biased region" description="Low complexity" evidence="1">
    <location>
        <begin position="81"/>
        <end position="90"/>
    </location>
</feature>
<gene>
    <name evidence="2" type="ORF">IF1G_10853</name>
</gene>
<accession>A0A545UM52</accession>
<organism evidence="2 3">
    <name type="scientific">Cordyceps javanica</name>
    <dbReference type="NCBI Taxonomy" id="43265"/>
    <lineage>
        <taxon>Eukaryota</taxon>
        <taxon>Fungi</taxon>
        <taxon>Dikarya</taxon>
        <taxon>Ascomycota</taxon>
        <taxon>Pezizomycotina</taxon>
        <taxon>Sordariomycetes</taxon>
        <taxon>Hypocreomycetidae</taxon>
        <taxon>Hypocreales</taxon>
        <taxon>Cordycipitaceae</taxon>
        <taxon>Cordyceps</taxon>
    </lineage>
</organism>
<name>A0A545UM52_9HYPO</name>
<proteinExistence type="predicted"/>
<evidence type="ECO:0000313" key="3">
    <source>
        <dbReference type="Proteomes" id="UP000315783"/>
    </source>
</evidence>
<feature type="region of interest" description="Disordered" evidence="1">
    <location>
        <begin position="1"/>
        <end position="27"/>
    </location>
</feature>
<reference evidence="2 3" key="1">
    <citation type="journal article" date="2019" name="Appl. Microbiol. Biotechnol.">
        <title>Genome sequence of Isaria javanica and comparative genome analysis insights into family S53 peptidase evolution in fungal entomopathogens.</title>
        <authorList>
            <person name="Lin R."/>
            <person name="Zhang X."/>
            <person name="Xin B."/>
            <person name="Zou M."/>
            <person name="Gao Y."/>
            <person name="Qin F."/>
            <person name="Hu Q."/>
            <person name="Xie B."/>
            <person name="Cheng X."/>
        </authorList>
    </citation>
    <scope>NUCLEOTIDE SEQUENCE [LARGE SCALE GENOMIC DNA]</scope>
    <source>
        <strain evidence="2 3">IJ1G</strain>
    </source>
</reference>
<dbReference type="AlphaFoldDB" id="A0A545UM52"/>
<dbReference type="Proteomes" id="UP000315783">
    <property type="component" value="Unassembled WGS sequence"/>
</dbReference>
<dbReference type="EMBL" id="SPUK01000026">
    <property type="protein sequence ID" value="TQV90530.1"/>
    <property type="molecule type" value="Genomic_DNA"/>
</dbReference>
<evidence type="ECO:0000256" key="1">
    <source>
        <dbReference type="SAM" id="MobiDB-lite"/>
    </source>
</evidence>
<sequence length="108" mass="11440">MPSDTPERETNIPLDEDSGLPFPTHRLKDIKAGDNSVQLLVSTKDHLYDAAGVEAGTDSWQIIGAWDESALSELSSLLRSRPGAAAPGPGQSAGFKTRFGGGYKLGNQ</sequence>
<feature type="compositionally biased region" description="Gly residues" evidence="1">
    <location>
        <begin position="99"/>
        <end position="108"/>
    </location>
</feature>
<feature type="region of interest" description="Disordered" evidence="1">
    <location>
        <begin position="81"/>
        <end position="108"/>
    </location>
</feature>
<keyword evidence="3" id="KW-1185">Reference proteome</keyword>
<dbReference type="OrthoDB" id="5026622at2759"/>